<keyword evidence="6" id="KW-1185">Reference proteome</keyword>
<dbReference type="NCBIfam" id="TIGR00229">
    <property type="entry name" value="sensory_box"/>
    <property type="match status" value="1"/>
</dbReference>
<dbReference type="AlphaFoldDB" id="B4CVN6"/>
<evidence type="ECO:0000259" key="4">
    <source>
        <dbReference type="PROSITE" id="PS01124"/>
    </source>
</evidence>
<dbReference type="PANTHER" id="PTHR46796">
    <property type="entry name" value="HTH-TYPE TRANSCRIPTIONAL ACTIVATOR RHAS-RELATED"/>
    <property type="match status" value="1"/>
</dbReference>
<keyword evidence="2" id="KW-0238">DNA-binding</keyword>
<proteinExistence type="predicted"/>
<dbReference type="InterPro" id="IPR050204">
    <property type="entry name" value="AraC_XylS_family_regulators"/>
</dbReference>
<name>B4CVN6_9BACT</name>
<protein>
    <submittedName>
        <fullName evidence="5">Transcriptional regulator, AraC family</fullName>
    </submittedName>
</protein>
<accession>B4CVN6</accession>
<organism evidence="5 6">
    <name type="scientific">Chthoniobacter flavus Ellin428</name>
    <dbReference type="NCBI Taxonomy" id="497964"/>
    <lineage>
        <taxon>Bacteria</taxon>
        <taxon>Pseudomonadati</taxon>
        <taxon>Verrucomicrobiota</taxon>
        <taxon>Spartobacteria</taxon>
        <taxon>Chthoniobacterales</taxon>
        <taxon>Chthoniobacteraceae</taxon>
        <taxon>Chthoniobacter</taxon>
    </lineage>
</organism>
<dbReference type="InterPro" id="IPR035965">
    <property type="entry name" value="PAS-like_dom_sf"/>
</dbReference>
<evidence type="ECO:0000256" key="2">
    <source>
        <dbReference type="ARBA" id="ARBA00023125"/>
    </source>
</evidence>
<dbReference type="Pfam" id="PF08448">
    <property type="entry name" value="PAS_4"/>
    <property type="match status" value="1"/>
</dbReference>
<dbReference type="GO" id="GO:0043565">
    <property type="term" value="F:sequence-specific DNA binding"/>
    <property type="evidence" value="ECO:0007669"/>
    <property type="project" value="InterPro"/>
</dbReference>
<evidence type="ECO:0000313" key="6">
    <source>
        <dbReference type="Proteomes" id="UP000005824"/>
    </source>
</evidence>
<dbReference type="Pfam" id="PF12833">
    <property type="entry name" value="HTH_18"/>
    <property type="match status" value="1"/>
</dbReference>
<dbReference type="InterPro" id="IPR000014">
    <property type="entry name" value="PAS"/>
</dbReference>
<dbReference type="SUPFAM" id="SSF46689">
    <property type="entry name" value="Homeodomain-like"/>
    <property type="match status" value="2"/>
</dbReference>
<dbReference type="InterPro" id="IPR018062">
    <property type="entry name" value="HTH_AraC-typ_CS"/>
</dbReference>
<comment type="caution">
    <text evidence="5">The sequence shown here is derived from an EMBL/GenBank/DDBJ whole genome shotgun (WGS) entry which is preliminary data.</text>
</comment>
<keyword evidence="3" id="KW-0804">Transcription</keyword>
<keyword evidence="1" id="KW-0805">Transcription regulation</keyword>
<dbReference type="InterPro" id="IPR009057">
    <property type="entry name" value="Homeodomain-like_sf"/>
</dbReference>
<gene>
    <name evidence="5" type="ORF">CfE428DRAFT_0723</name>
</gene>
<dbReference type="SUPFAM" id="SSF55785">
    <property type="entry name" value="PYP-like sensor domain (PAS domain)"/>
    <property type="match status" value="1"/>
</dbReference>
<dbReference type="SMART" id="SM00342">
    <property type="entry name" value="HTH_ARAC"/>
    <property type="match status" value="1"/>
</dbReference>
<dbReference type="CDD" id="cd00130">
    <property type="entry name" value="PAS"/>
    <property type="match status" value="1"/>
</dbReference>
<dbReference type="EMBL" id="ABVL01000002">
    <property type="protein sequence ID" value="EDY21478.1"/>
    <property type="molecule type" value="Genomic_DNA"/>
</dbReference>
<reference evidence="5 6" key="1">
    <citation type="journal article" date="2011" name="J. Bacteriol.">
        <title>Genome sequence of Chthoniobacter flavus Ellin428, an aerobic heterotrophic soil bacterium.</title>
        <authorList>
            <person name="Kant R."/>
            <person name="van Passel M.W."/>
            <person name="Palva A."/>
            <person name="Lucas S."/>
            <person name="Lapidus A."/>
            <person name="Glavina Del Rio T."/>
            <person name="Dalin E."/>
            <person name="Tice H."/>
            <person name="Bruce D."/>
            <person name="Goodwin L."/>
            <person name="Pitluck S."/>
            <person name="Larimer F.W."/>
            <person name="Land M.L."/>
            <person name="Hauser L."/>
            <person name="Sangwan P."/>
            <person name="de Vos W.M."/>
            <person name="Janssen P.H."/>
            <person name="Smidt H."/>
        </authorList>
    </citation>
    <scope>NUCLEOTIDE SEQUENCE [LARGE SCALE GENOMIC DNA]</scope>
    <source>
        <strain evidence="5 6">Ellin428</strain>
    </source>
</reference>
<dbReference type="SMART" id="SM00091">
    <property type="entry name" value="PAS"/>
    <property type="match status" value="1"/>
</dbReference>
<dbReference type="GO" id="GO:0003700">
    <property type="term" value="F:DNA-binding transcription factor activity"/>
    <property type="evidence" value="ECO:0007669"/>
    <property type="project" value="InterPro"/>
</dbReference>
<dbReference type="Gene3D" id="3.30.450.20">
    <property type="entry name" value="PAS domain"/>
    <property type="match status" value="1"/>
</dbReference>
<evidence type="ECO:0000256" key="3">
    <source>
        <dbReference type="ARBA" id="ARBA00023163"/>
    </source>
</evidence>
<dbReference type="InterPro" id="IPR018060">
    <property type="entry name" value="HTH_AraC"/>
</dbReference>
<sequence>MPHSLTKAAFLQQTDARQLALLFDFLPEVSFFIKDRDGRFMAVNRRFCEYCGAQYEHEVIGRTDREFFPKSRADKYRKDDATVMRTGRAIINRVENAPEHEGSPHLVSVTKLPLRDAKGKIIGVVGFGRALEQLRERSANAVRLAKVVEAMHKHPEAEHSTAQLARMVGLSGSHFDRCFRATFGTSARQYLLRARVEAACRRLAESNDTVTTIALECGFYDHAHLAHSFRQVMNTAPITYRRAHQMPPEK</sequence>
<dbReference type="PANTHER" id="PTHR46796:SF13">
    <property type="entry name" value="HTH-TYPE TRANSCRIPTIONAL ACTIVATOR RHAS"/>
    <property type="match status" value="1"/>
</dbReference>
<evidence type="ECO:0000313" key="5">
    <source>
        <dbReference type="EMBL" id="EDY21478.1"/>
    </source>
</evidence>
<dbReference type="PROSITE" id="PS01124">
    <property type="entry name" value="HTH_ARAC_FAMILY_2"/>
    <property type="match status" value="1"/>
</dbReference>
<dbReference type="InParanoid" id="B4CVN6"/>
<dbReference type="PROSITE" id="PS00041">
    <property type="entry name" value="HTH_ARAC_FAMILY_1"/>
    <property type="match status" value="1"/>
</dbReference>
<dbReference type="STRING" id="497964.CfE428DRAFT_0723"/>
<dbReference type="Proteomes" id="UP000005824">
    <property type="component" value="Unassembled WGS sequence"/>
</dbReference>
<dbReference type="eggNOG" id="COG2207">
    <property type="taxonomic scope" value="Bacteria"/>
</dbReference>
<dbReference type="RefSeq" id="WP_006978050.1">
    <property type="nucleotide sequence ID" value="NZ_ABVL01000002.1"/>
</dbReference>
<dbReference type="Gene3D" id="1.10.10.60">
    <property type="entry name" value="Homeodomain-like"/>
    <property type="match status" value="2"/>
</dbReference>
<feature type="domain" description="HTH araC/xylS-type" evidence="4">
    <location>
        <begin position="145"/>
        <end position="243"/>
    </location>
</feature>
<dbReference type="InterPro" id="IPR013656">
    <property type="entry name" value="PAS_4"/>
</dbReference>
<evidence type="ECO:0000256" key="1">
    <source>
        <dbReference type="ARBA" id="ARBA00023015"/>
    </source>
</evidence>